<feature type="non-terminal residue" evidence="2">
    <location>
        <position position="1"/>
    </location>
</feature>
<dbReference type="EMBL" id="CADCVP010000012">
    <property type="protein sequence ID" value="CAA9471302.1"/>
    <property type="molecule type" value="Genomic_DNA"/>
</dbReference>
<name>A0A6J4RE05_9ACTN</name>
<feature type="compositionally biased region" description="Basic and acidic residues" evidence="1">
    <location>
        <begin position="9"/>
        <end position="21"/>
    </location>
</feature>
<sequence>GSSRGTRPRLADAHQRPEAAAHRRRRRPDRGDRHGARARSRGRRGDRLGGGPSHPGRRCPPGRLGRGASRGRRQAVRL</sequence>
<proteinExistence type="predicted"/>
<reference evidence="2" key="1">
    <citation type="submission" date="2020-02" db="EMBL/GenBank/DDBJ databases">
        <authorList>
            <person name="Meier V. D."/>
        </authorList>
    </citation>
    <scope>NUCLEOTIDE SEQUENCE</scope>
    <source>
        <strain evidence="2">AVDCRST_MAG69</strain>
    </source>
</reference>
<feature type="non-terminal residue" evidence="2">
    <location>
        <position position="78"/>
    </location>
</feature>
<feature type="region of interest" description="Disordered" evidence="1">
    <location>
        <begin position="1"/>
        <end position="78"/>
    </location>
</feature>
<accession>A0A6J4RE05</accession>
<organism evidence="2">
    <name type="scientific">uncultured Solirubrobacteraceae bacterium</name>
    <dbReference type="NCBI Taxonomy" id="1162706"/>
    <lineage>
        <taxon>Bacteria</taxon>
        <taxon>Bacillati</taxon>
        <taxon>Actinomycetota</taxon>
        <taxon>Thermoleophilia</taxon>
        <taxon>Solirubrobacterales</taxon>
        <taxon>Solirubrobacteraceae</taxon>
        <taxon>environmental samples</taxon>
    </lineage>
</organism>
<evidence type="ECO:0000313" key="2">
    <source>
        <dbReference type="EMBL" id="CAA9471302.1"/>
    </source>
</evidence>
<feature type="compositionally biased region" description="Basic residues" evidence="1">
    <location>
        <begin position="69"/>
        <end position="78"/>
    </location>
</feature>
<gene>
    <name evidence="2" type="ORF">AVDCRST_MAG69-122</name>
</gene>
<evidence type="ECO:0000256" key="1">
    <source>
        <dbReference type="SAM" id="MobiDB-lite"/>
    </source>
</evidence>
<protein>
    <submittedName>
        <fullName evidence="2">Uncharacterized protein</fullName>
    </submittedName>
</protein>
<dbReference type="AlphaFoldDB" id="A0A6J4RE05"/>